<dbReference type="InterPro" id="IPR012337">
    <property type="entry name" value="RNaseH-like_sf"/>
</dbReference>
<protein>
    <recommendedName>
        <fullName evidence="8">DNA polymerase</fullName>
        <ecNumber evidence="8">2.7.7.7</ecNumber>
    </recommendedName>
</protein>
<keyword evidence="5 8" id="KW-0239">DNA-directed DNA polymerase</keyword>
<dbReference type="EMBL" id="JAIWQS010000263">
    <property type="protein sequence ID" value="KAJ8746889.1"/>
    <property type="molecule type" value="Genomic_DNA"/>
</dbReference>
<dbReference type="InterPro" id="IPR017964">
    <property type="entry name" value="DNA-dir_DNA_pol_B_CS"/>
</dbReference>
<evidence type="ECO:0000256" key="10">
    <source>
        <dbReference type="SAM" id="MobiDB-lite"/>
    </source>
</evidence>
<keyword evidence="3 8" id="KW-0548">Nucleotidyltransferase</keyword>
<dbReference type="SUPFAM" id="SSF53098">
    <property type="entry name" value="Ribonuclease H-like"/>
    <property type="match status" value="1"/>
</dbReference>
<evidence type="ECO:0000313" key="12">
    <source>
        <dbReference type="EMBL" id="KAJ8746889.1"/>
    </source>
</evidence>
<keyword evidence="12" id="KW-0496">Mitochondrion</keyword>
<dbReference type="InterPro" id="IPR036397">
    <property type="entry name" value="RNaseH_sf"/>
</dbReference>
<dbReference type="InterPro" id="IPR043502">
    <property type="entry name" value="DNA/RNA_pol_sf"/>
</dbReference>
<name>A0AAV8S3Y4_9ROSI</name>
<feature type="compositionally biased region" description="Basic residues" evidence="10">
    <location>
        <begin position="858"/>
        <end position="877"/>
    </location>
</feature>
<dbReference type="InterPro" id="IPR006172">
    <property type="entry name" value="DNA-dir_DNA_pol_B"/>
</dbReference>
<evidence type="ECO:0000313" key="13">
    <source>
        <dbReference type="Proteomes" id="UP001159364"/>
    </source>
</evidence>
<feature type="region of interest" description="Disordered" evidence="10">
    <location>
        <begin position="853"/>
        <end position="877"/>
    </location>
</feature>
<keyword evidence="6 8" id="KW-0238">DNA-binding</keyword>
<evidence type="ECO:0000256" key="6">
    <source>
        <dbReference type="ARBA" id="ARBA00023125"/>
    </source>
</evidence>
<dbReference type="PANTHER" id="PTHR33568">
    <property type="entry name" value="DNA POLYMERASE"/>
    <property type="match status" value="1"/>
</dbReference>
<dbReference type="Gene3D" id="1.10.287.690">
    <property type="entry name" value="Helix hairpin bin"/>
    <property type="match status" value="1"/>
</dbReference>
<evidence type="ECO:0000256" key="9">
    <source>
        <dbReference type="SAM" id="Coils"/>
    </source>
</evidence>
<keyword evidence="4 8" id="KW-0235">DNA replication</keyword>
<keyword evidence="13" id="KW-1185">Reference proteome</keyword>
<dbReference type="InterPro" id="IPR004868">
    <property type="entry name" value="DNA-dir_DNA_pol_B_mt/vir"/>
</dbReference>
<feature type="domain" description="DNA-directed DNA polymerase family B mitochondria/virus" evidence="11">
    <location>
        <begin position="328"/>
        <end position="641"/>
    </location>
</feature>
<dbReference type="Gene3D" id="3.30.420.10">
    <property type="entry name" value="Ribonuclease H-like superfamily/Ribonuclease H"/>
    <property type="match status" value="1"/>
</dbReference>
<dbReference type="Gene3D" id="3.90.1600.10">
    <property type="entry name" value="Palm domain of DNA polymerase"/>
    <property type="match status" value="2"/>
</dbReference>
<dbReference type="GO" id="GO:0003677">
    <property type="term" value="F:DNA binding"/>
    <property type="evidence" value="ECO:0007669"/>
    <property type="project" value="UniProtKB-KW"/>
</dbReference>
<dbReference type="SMART" id="SM00486">
    <property type="entry name" value="POLBc"/>
    <property type="match status" value="1"/>
</dbReference>
<gene>
    <name evidence="12" type="ORF">K2173_010161</name>
</gene>
<reference evidence="12 13" key="1">
    <citation type="submission" date="2021-09" db="EMBL/GenBank/DDBJ databases">
        <title>Genomic insights and catalytic innovation underlie evolution of tropane alkaloids biosynthesis.</title>
        <authorList>
            <person name="Wang Y.-J."/>
            <person name="Tian T."/>
            <person name="Huang J.-P."/>
            <person name="Huang S.-X."/>
        </authorList>
    </citation>
    <scope>NUCLEOTIDE SEQUENCE [LARGE SCALE GENOMIC DNA]</scope>
    <source>
        <strain evidence="12">KIB-2018</strain>
        <tissue evidence="12">Leaf</tissue>
    </source>
</reference>
<evidence type="ECO:0000256" key="5">
    <source>
        <dbReference type="ARBA" id="ARBA00022932"/>
    </source>
</evidence>
<dbReference type="InterPro" id="IPR023211">
    <property type="entry name" value="DNA_pol_palm_dom_sf"/>
</dbReference>
<dbReference type="Pfam" id="PF03175">
    <property type="entry name" value="DNA_pol_B_2"/>
    <property type="match status" value="2"/>
</dbReference>
<evidence type="ECO:0000259" key="11">
    <source>
        <dbReference type="Pfam" id="PF03175"/>
    </source>
</evidence>
<keyword evidence="2 8" id="KW-0808">Transferase</keyword>
<evidence type="ECO:0000256" key="4">
    <source>
        <dbReference type="ARBA" id="ARBA00022705"/>
    </source>
</evidence>
<dbReference type="PRINTS" id="PR00106">
    <property type="entry name" value="DNAPOLB"/>
</dbReference>
<comment type="catalytic activity">
    <reaction evidence="7 8">
        <text>DNA(n) + a 2'-deoxyribonucleoside 5'-triphosphate = DNA(n+1) + diphosphate</text>
        <dbReference type="Rhea" id="RHEA:22508"/>
        <dbReference type="Rhea" id="RHEA-COMP:17339"/>
        <dbReference type="Rhea" id="RHEA-COMP:17340"/>
        <dbReference type="ChEBI" id="CHEBI:33019"/>
        <dbReference type="ChEBI" id="CHEBI:61560"/>
        <dbReference type="ChEBI" id="CHEBI:173112"/>
        <dbReference type="EC" id="2.7.7.7"/>
    </reaction>
</comment>
<dbReference type="GO" id="GO:0003887">
    <property type="term" value="F:DNA-directed DNA polymerase activity"/>
    <property type="evidence" value="ECO:0007669"/>
    <property type="project" value="UniProtKB-KW"/>
</dbReference>
<keyword evidence="9" id="KW-0175">Coiled coil</keyword>
<proteinExistence type="inferred from homology"/>
<feature type="coiled-coil region" evidence="9">
    <location>
        <begin position="789"/>
        <end position="816"/>
    </location>
</feature>
<comment type="caution">
    <text evidence="12">The sequence shown here is derived from an EMBL/GenBank/DDBJ whole genome shotgun (WGS) entry which is preliminary data.</text>
</comment>
<dbReference type="AlphaFoldDB" id="A0AAV8S3Y4"/>
<evidence type="ECO:0000256" key="2">
    <source>
        <dbReference type="ARBA" id="ARBA00022679"/>
    </source>
</evidence>
<dbReference type="PANTHER" id="PTHR33568:SF3">
    <property type="entry name" value="DNA-DIRECTED DNA POLYMERASE"/>
    <property type="match status" value="1"/>
</dbReference>
<feature type="domain" description="DNA-directed DNA polymerase family B mitochondria/virus" evidence="11">
    <location>
        <begin position="246"/>
        <end position="322"/>
    </location>
</feature>
<dbReference type="PROSITE" id="PS00116">
    <property type="entry name" value="DNA_POLYMERASE_B"/>
    <property type="match status" value="1"/>
</dbReference>
<organism evidence="12 13">
    <name type="scientific">Erythroxylum novogranatense</name>
    <dbReference type="NCBI Taxonomy" id="1862640"/>
    <lineage>
        <taxon>Eukaryota</taxon>
        <taxon>Viridiplantae</taxon>
        <taxon>Streptophyta</taxon>
        <taxon>Embryophyta</taxon>
        <taxon>Tracheophyta</taxon>
        <taxon>Spermatophyta</taxon>
        <taxon>Magnoliopsida</taxon>
        <taxon>eudicotyledons</taxon>
        <taxon>Gunneridae</taxon>
        <taxon>Pentapetalae</taxon>
        <taxon>rosids</taxon>
        <taxon>fabids</taxon>
        <taxon>Malpighiales</taxon>
        <taxon>Erythroxylaceae</taxon>
        <taxon>Erythroxylum</taxon>
    </lineage>
</organism>
<evidence type="ECO:0000256" key="7">
    <source>
        <dbReference type="ARBA" id="ARBA00049244"/>
    </source>
</evidence>
<dbReference type="Proteomes" id="UP001159364">
    <property type="component" value="Unassembled WGS sequence"/>
</dbReference>
<evidence type="ECO:0000256" key="8">
    <source>
        <dbReference type="RuleBase" id="RU000442"/>
    </source>
</evidence>
<evidence type="ECO:0000256" key="3">
    <source>
        <dbReference type="ARBA" id="ARBA00022695"/>
    </source>
</evidence>
<dbReference type="GO" id="GO:0000166">
    <property type="term" value="F:nucleotide binding"/>
    <property type="evidence" value="ECO:0007669"/>
    <property type="project" value="InterPro"/>
</dbReference>
<evidence type="ECO:0000256" key="1">
    <source>
        <dbReference type="ARBA" id="ARBA00005755"/>
    </source>
</evidence>
<accession>A0AAV8S3Y4</accession>
<dbReference type="EC" id="2.7.7.7" evidence="8"/>
<geneLocation type="mitochondrion" evidence="12"/>
<dbReference type="SUPFAM" id="SSF56672">
    <property type="entry name" value="DNA/RNA polymerases"/>
    <property type="match status" value="1"/>
</dbReference>
<comment type="similarity">
    <text evidence="1 8">Belongs to the DNA polymerase type-B family.</text>
</comment>
<sequence length="877" mass="101915">MALIRELLSRLYNIISRTTHLDPHPGLIIATHHLSDPFPIAEEIELLSVSVMDLLAQYAFPSLSGYGKFTISLTIMQSSEEEITFTAGEAIPLTYEDNTIIPMSEIYTNIFRNLQHYLKIYDGYYVVRLTIRVYVEGGKKMDRVPLSEEERDSTLYSIIESIQSQSRLSEIEPITARDIINRKRRYPSTHITALKGRRTKVKPFIVADIETLLINNYHYPYAVGYMLVRPGDDLNPIHIDTYFSEDYSIILDSFEERSTKKYTVKPLIRNNRLYEIAVYSGSKMIFRIRDSLNLLPGSLKNLAKNLCPGLGTKGSIPYKDVTPSNVLSMKKMLLDYMKQDILLLGGVMQKAQEICWKLFKIDIECKITQSSLALSIFRMKFYDASNWPIHIPNKNEDSFIRRGYYGGHTDVYKPYGENLYYYDVNSLYPFVMKEYPMPGGKPVWHANFEGMDLDSLFGFIEAYVVCPETIKKPFLPYRDKNNTLIFPTGEFVGVYYSEELKFARSLGYTVIPISGYLFEKKESPFREFVSSLYENRLVAKQSGNEALAYVYKILMNSLYGRFGINPKSTITEICDEDRYKSMFKKLIFAEQLSENIYLIIYHTNTGKDTDYWEPPTNSAVQLAVAITASARMYMYPYTSREDCYYTDTDSVVLGQPLPKDVISSSVLGKFKLEDKIKMGYFIAPKSYYYQSEEGIDISKFKGPAKKLVTPEWFVSQYADPKLTKQVRMEFNFQIDWKKLMIYKKDSMVTLGIKVETKRKNVYEENLWVDTDPHHIIDLSCLDKRGIRIIKLLKNNVNQLQTENHHLKEKLSLIERDMTERYNMIKSKYKVMNNTEEQVMIPLTKEHKLYDKIQPSLNKGKKPKGKKQKCKKQKHKKR</sequence>
<dbReference type="GO" id="GO:0006260">
    <property type="term" value="P:DNA replication"/>
    <property type="evidence" value="ECO:0007669"/>
    <property type="project" value="UniProtKB-KW"/>
</dbReference>